<evidence type="ECO:0000256" key="1">
    <source>
        <dbReference type="SAM" id="MobiDB-lite"/>
    </source>
</evidence>
<dbReference type="InParanoid" id="A0A5J5ELP7"/>
<feature type="compositionally biased region" description="Low complexity" evidence="1">
    <location>
        <begin position="9"/>
        <end position="23"/>
    </location>
</feature>
<protein>
    <submittedName>
        <fullName evidence="2">Uncharacterized protein</fullName>
    </submittedName>
</protein>
<gene>
    <name evidence="2" type="ORF">FN846DRAFT_1024141</name>
</gene>
<feature type="region of interest" description="Disordered" evidence="1">
    <location>
        <begin position="90"/>
        <end position="135"/>
    </location>
</feature>
<evidence type="ECO:0000313" key="2">
    <source>
        <dbReference type="EMBL" id="KAA8895967.1"/>
    </source>
</evidence>
<feature type="region of interest" description="Disordered" evidence="1">
    <location>
        <begin position="1"/>
        <end position="23"/>
    </location>
</feature>
<keyword evidence="3" id="KW-1185">Reference proteome</keyword>
<dbReference type="Proteomes" id="UP000326924">
    <property type="component" value="Unassembled WGS sequence"/>
</dbReference>
<comment type="caution">
    <text evidence="2">The sequence shown here is derived from an EMBL/GenBank/DDBJ whole genome shotgun (WGS) entry which is preliminary data.</text>
</comment>
<name>A0A5J5ELP7_9PEZI</name>
<dbReference type="AlphaFoldDB" id="A0A5J5ELP7"/>
<dbReference type="EMBL" id="VXIS01000233">
    <property type="protein sequence ID" value="KAA8895967.1"/>
    <property type="molecule type" value="Genomic_DNA"/>
</dbReference>
<reference evidence="2 3" key="1">
    <citation type="submission" date="2019-09" db="EMBL/GenBank/DDBJ databases">
        <title>Draft genome of the ectomycorrhizal ascomycete Sphaerosporella brunnea.</title>
        <authorList>
            <consortium name="DOE Joint Genome Institute"/>
            <person name="Benucci G.M."/>
            <person name="Marozzi G."/>
            <person name="Antonielli L."/>
            <person name="Sanchez S."/>
            <person name="Marco P."/>
            <person name="Wang X."/>
            <person name="Falini L.B."/>
            <person name="Barry K."/>
            <person name="Haridas S."/>
            <person name="Lipzen A."/>
            <person name="Labutti K."/>
            <person name="Grigoriev I.V."/>
            <person name="Murat C."/>
            <person name="Martin F."/>
            <person name="Albertini E."/>
            <person name="Donnini D."/>
            <person name="Bonito G."/>
        </authorList>
    </citation>
    <scope>NUCLEOTIDE SEQUENCE [LARGE SCALE GENOMIC DNA]</scope>
    <source>
        <strain evidence="2 3">Sb_GMNB300</strain>
    </source>
</reference>
<feature type="compositionally biased region" description="Pro residues" evidence="1">
    <location>
        <begin position="99"/>
        <end position="115"/>
    </location>
</feature>
<accession>A0A5J5ELP7</accession>
<sequence length="262" mass="28868">MPPWIIDKQQPNRAATARATATQPHRHTAAALCSAFDHVWGVQVDVETLTATAMERAGRAICSKRSLMPYGVNHSNGTRQTLRLTTLTTSHISRSPNQPIQPPPSATTSPLPPTASLPRFTFDTMGPKPQENELPNLPWISEDVAAPVYAAIDAIAPVAAPVNAAIDAMRQPQIVCVSVRLCVGNETFHNYLPVAKIKRGLASVLNQMKRLLARKVKFLRGRFECFSGSMVHIIDEEDYAFWTDLFFARKEAFSVVLEVKAL</sequence>
<evidence type="ECO:0000313" key="3">
    <source>
        <dbReference type="Proteomes" id="UP000326924"/>
    </source>
</evidence>
<organism evidence="2 3">
    <name type="scientific">Sphaerosporella brunnea</name>
    <dbReference type="NCBI Taxonomy" id="1250544"/>
    <lineage>
        <taxon>Eukaryota</taxon>
        <taxon>Fungi</taxon>
        <taxon>Dikarya</taxon>
        <taxon>Ascomycota</taxon>
        <taxon>Pezizomycotina</taxon>
        <taxon>Pezizomycetes</taxon>
        <taxon>Pezizales</taxon>
        <taxon>Pyronemataceae</taxon>
        <taxon>Sphaerosporella</taxon>
    </lineage>
</organism>
<proteinExistence type="predicted"/>